<keyword evidence="3" id="KW-1185">Reference proteome</keyword>
<feature type="compositionally biased region" description="Acidic residues" evidence="1">
    <location>
        <begin position="55"/>
        <end position="65"/>
    </location>
</feature>
<protein>
    <submittedName>
        <fullName evidence="2">Uncharacterized protein</fullName>
    </submittedName>
</protein>
<evidence type="ECO:0000256" key="1">
    <source>
        <dbReference type="SAM" id="MobiDB-lite"/>
    </source>
</evidence>
<name>W9QSC9_9ROSA</name>
<evidence type="ECO:0000313" key="2">
    <source>
        <dbReference type="EMBL" id="EXB53133.1"/>
    </source>
</evidence>
<gene>
    <name evidence="2" type="ORF">L484_006953</name>
</gene>
<accession>W9QSC9</accession>
<feature type="region of interest" description="Disordered" evidence="1">
    <location>
        <begin position="25"/>
        <end position="67"/>
    </location>
</feature>
<proteinExistence type="predicted"/>
<sequence length="110" mass="12075">MIKRSKRSSGGSSFEPDFRRFHTNRRTRALGCEPESSVDPLHRRKEVAEKGGVVEGEDLVSDEDGGDLHRREVGLDVGLDLGLGLAGSWILDRYSLPRPTMSSIPVLASV</sequence>
<reference evidence="3" key="1">
    <citation type="submission" date="2013-01" db="EMBL/GenBank/DDBJ databases">
        <title>Draft Genome Sequence of a Mulberry Tree, Morus notabilis C.K. Schneid.</title>
        <authorList>
            <person name="He N."/>
            <person name="Zhao S."/>
        </authorList>
    </citation>
    <scope>NUCLEOTIDE SEQUENCE</scope>
</reference>
<dbReference type="EMBL" id="KE344078">
    <property type="protein sequence ID" value="EXB53133.1"/>
    <property type="molecule type" value="Genomic_DNA"/>
</dbReference>
<dbReference type="AlphaFoldDB" id="W9QSC9"/>
<organism evidence="2 3">
    <name type="scientific">Morus notabilis</name>
    <dbReference type="NCBI Taxonomy" id="981085"/>
    <lineage>
        <taxon>Eukaryota</taxon>
        <taxon>Viridiplantae</taxon>
        <taxon>Streptophyta</taxon>
        <taxon>Embryophyta</taxon>
        <taxon>Tracheophyta</taxon>
        <taxon>Spermatophyta</taxon>
        <taxon>Magnoliopsida</taxon>
        <taxon>eudicotyledons</taxon>
        <taxon>Gunneridae</taxon>
        <taxon>Pentapetalae</taxon>
        <taxon>rosids</taxon>
        <taxon>fabids</taxon>
        <taxon>Rosales</taxon>
        <taxon>Moraceae</taxon>
        <taxon>Moreae</taxon>
        <taxon>Morus</taxon>
    </lineage>
</organism>
<feature type="region of interest" description="Disordered" evidence="1">
    <location>
        <begin position="1"/>
        <end position="20"/>
    </location>
</feature>
<evidence type="ECO:0000313" key="3">
    <source>
        <dbReference type="Proteomes" id="UP000030645"/>
    </source>
</evidence>
<dbReference type="Proteomes" id="UP000030645">
    <property type="component" value="Unassembled WGS sequence"/>
</dbReference>